<dbReference type="GO" id="GO:0097367">
    <property type="term" value="F:carbohydrate derivative binding"/>
    <property type="evidence" value="ECO:0007669"/>
    <property type="project" value="InterPro"/>
</dbReference>
<dbReference type="Pfam" id="PF00342">
    <property type="entry name" value="PGI"/>
    <property type="match status" value="1"/>
</dbReference>
<dbReference type="InterPro" id="IPR035476">
    <property type="entry name" value="SIS_PGI_1"/>
</dbReference>
<proteinExistence type="inferred from homology"/>
<keyword evidence="6 8" id="KW-0413">Isomerase</keyword>
<dbReference type="UniPathway" id="UPA00138"/>
<dbReference type="GO" id="GO:0006096">
    <property type="term" value="P:glycolytic process"/>
    <property type="evidence" value="ECO:0007669"/>
    <property type="project" value="UniProtKB-UniRule"/>
</dbReference>
<reference evidence="11 12" key="1">
    <citation type="submission" date="2019-06" db="EMBL/GenBank/DDBJ databases">
        <title>Genomic insights into carbon and energy metabolism of Deferribacter autotrophicus revealed new metabolic traits in the phylum Deferribacteres.</title>
        <authorList>
            <person name="Slobodkin A.I."/>
            <person name="Slobodkina G.B."/>
            <person name="Allioux M."/>
            <person name="Alain K."/>
            <person name="Jebbar M."/>
            <person name="Shadrin V."/>
            <person name="Kublanov I.V."/>
            <person name="Toshchakov S.V."/>
            <person name="Bonch-Osmolovskaya E.A."/>
        </authorList>
    </citation>
    <scope>NUCLEOTIDE SEQUENCE [LARGE SCALE GENOMIC DNA]</scope>
    <source>
        <strain evidence="11 12">SL50</strain>
    </source>
</reference>
<dbReference type="GO" id="GO:0004347">
    <property type="term" value="F:glucose-6-phosphate isomerase activity"/>
    <property type="evidence" value="ECO:0007669"/>
    <property type="project" value="UniProtKB-UniRule"/>
</dbReference>
<comment type="caution">
    <text evidence="11">The sequence shown here is derived from an EMBL/GenBank/DDBJ whole genome shotgun (WGS) entry which is preliminary data.</text>
</comment>
<comment type="similarity">
    <text evidence="2 8 9">Belongs to the GPI family.</text>
</comment>
<keyword evidence="10" id="KW-0812">Transmembrane</keyword>
<feature type="active site" evidence="8">
    <location>
        <position position="422"/>
    </location>
</feature>
<comment type="function">
    <text evidence="8">Catalyzes the reversible isomerization of glucose-6-phosphate to fructose-6-phosphate.</text>
</comment>
<dbReference type="GO" id="GO:0006094">
    <property type="term" value="P:gluconeogenesis"/>
    <property type="evidence" value="ECO:0007669"/>
    <property type="project" value="UniProtKB-UniRule"/>
</dbReference>
<dbReference type="EMBL" id="VFJB01000005">
    <property type="protein sequence ID" value="KAA0258178.1"/>
    <property type="molecule type" value="Genomic_DNA"/>
</dbReference>
<name>A0A5A8F820_9BACT</name>
<evidence type="ECO:0000256" key="6">
    <source>
        <dbReference type="ARBA" id="ARBA00023235"/>
    </source>
</evidence>
<dbReference type="InterPro" id="IPR046348">
    <property type="entry name" value="SIS_dom_sf"/>
</dbReference>
<comment type="pathway">
    <text evidence="1 8 9">Carbohydrate degradation; glycolysis; D-glyceraldehyde 3-phosphate and glycerone phosphate from D-glucose: step 2/4.</text>
</comment>
<dbReference type="OrthoDB" id="140919at2"/>
<evidence type="ECO:0000256" key="4">
    <source>
        <dbReference type="ARBA" id="ARBA00022490"/>
    </source>
</evidence>
<evidence type="ECO:0000256" key="10">
    <source>
        <dbReference type="SAM" id="Phobius"/>
    </source>
</evidence>
<evidence type="ECO:0000256" key="1">
    <source>
        <dbReference type="ARBA" id="ARBA00004926"/>
    </source>
</evidence>
<keyword evidence="3 8" id="KW-0312">Gluconeogenesis</keyword>
<dbReference type="CDD" id="cd05016">
    <property type="entry name" value="SIS_PGI_2"/>
    <property type="match status" value="1"/>
</dbReference>
<dbReference type="PROSITE" id="PS51463">
    <property type="entry name" value="P_GLUCOSE_ISOMERASE_3"/>
    <property type="match status" value="1"/>
</dbReference>
<dbReference type="InterPro" id="IPR001672">
    <property type="entry name" value="G6P_Isomerase"/>
</dbReference>
<sequence>MHNIKVDINFAVKSSLKSGLDSIEIDEYKDKANIGYQKLLKLVDKGDIGFPKLVDQALDNITAYAKKKLGKFNDLVVVGIGGSSLGLEAIVNALLPHGYNSLTFSERGGFPRIWIADNVDPYKIQWIMKNCQPSDTLVCVISKSGGTVETVSNFNILYKWLSEEVEKPKDHIIVITDPEKGLLRKWSEENEIDTFFVPKNVGGRFSVFSPVGLVPASLLGLEIDKMIEGAKDFIATNLQQALVLSAIYIFYIEKGYKINVLMPYTSRLSKFADWYCQLWAESLGKRYDKDGKEIFFGTTPLKSVGAIDQHSLLQLFKEGPDDKVFTFIEVLNHDADKKIVSVMDEEVDYLKGKSLGELLNYELYATELALKNANRPSVKIVTDIIDEYRLGYLMMLFMYVVPIVGLYFNINPFDQPGVEEGKNYAYGLLGLRGFEDYIKKFEQGYLKLDEYII</sequence>
<organism evidence="11 12">
    <name type="scientific">Deferribacter autotrophicus</name>
    <dbReference type="NCBI Taxonomy" id="500465"/>
    <lineage>
        <taxon>Bacteria</taxon>
        <taxon>Pseudomonadati</taxon>
        <taxon>Deferribacterota</taxon>
        <taxon>Deferribacteres</taxon>
        <taxon>Deferribacterales</taxon>
        <taxon>Deferribacteraceae</taxon>
        <taxon>Deferribacter</taxon>
    </lineage>
</organism>
<dbReference type="PROSITE" id="PS00174">
    <property type="entry name" value="P_GLUCOSE_ISOMERASE_2"/>
    <property type="match status" value="1"/>
</dbReference>
<dbReference type="UniPathway" id="UPA00109">
    <property type="reaction ID" value="UER00181"/>
</dbReference>
<keyword evidence="12" id="KW-1185">Reference proteome</keyword>
<dbReference type="Proteomes" id="UP000322876">
    <property type="component" value="Unassembled WGS sequence"/>
</dbReference>
<evidence type="ECO:0000256" key="3">
    <source>
        <dbReference type="ARBA" id="ARBA00022432"/>
    </source>
</evidence>
<keyword evidence="4 8" id="KW-0963">Cytoplasm</keyword>
<evidence type="ECO:0000256" key="7">
    <source>
        <dbReference type="ARBA" id="ARBA00029321"/>
    </source>
</evidence>
<dbReference type="PANTHER" id="PTHR11469:SF1">
    <property type="entry name" value="GLUCOSE-6-PHOSPHATE ISOMERASE"/>
    <property type="match status" value="1"/>
</dbReference>
<evidence type="ECO:0000256" key="2">
    <source>
        <dbReference type="ARBA" id="ARBA00006604"/>
    </source>
</evidence>
<dbReference type="PANTHER" id="PTHR11469">
    <property type="entry name" value="GLUCOSE-6-PHOSPHATE ISOMERASE"/>
    <property type="match status" value="1"/>
</dbReference>
<evidence type="ECO:0000256" key="5">
    <source>
        <dbReference type="ARBA" id="ARBA00023152"/>
    </source>
</evidence>
<comment type="subcellular location">
    <subcellularLocation>
        <location evidence="8">Cytoplasm</location>
    </subcellularLocation>
</comment>
<protein>
    <recommendedName>
        <fullName evidence="8">Glucose-6-phosphate isomerase</fullName>
        <shortName evidence="8">GPI</shortName>
        <ecNumber evidence="8">5.3.1.9</ecNumber>
    </recommendedName>
    <alternativeName>
        <fullName evidence="8">Phosphoglucose isomerase</fullName>
        <shortName evidence="8">PGI</shortName>
    </alternativeName>
    <alternativeName>
        <fullName evidence="8">Phosphohexose isomerase</fullName>
        <shortName evidence="8">PHI</shortName>
    </alternativeName>
</protein>
<dbReference type="HAMAP" id="MF_00473">
    <property type="entry name" value="G6P_isomerase"/>
    <property type="match status" value="1"/>
</dbReference>
<dbReference type="GO" id="GO:0048029">
    <property type="term" value="F:monosaccharide binding"/>
    <property type="evidence" value="ECO:0007669"/>
    <property type="project" value="TreeGrafter"/>
</dbReference>
<dbReference type="SUPFAM" id="SSF53697">
    <property type="entry name" value="SIS domain"/>
    <property type="match status" value="1"/>
</dbReference>
<keyword evidence="10" id="KW-0472">Membrane</keyword>
<evidence type="ECO:0000313" key="12">
    <source>
        <dbReference type="Proteomes" id="UP000322876"/>
    </source>
</evidence>
<gene>
    <name evidence="8" type="primary">pgi</name>
    <name evidence="11" type="ORF">FHQ18_07230</name>
</gene>
<dbReference type="Gene3D" id="3.40.50.10490">
    <property type="entry name" value="Glucose-6-phosphate isomerase like protein, domain 1"/>
    <property type="match status" value="2"/>
</dbReference>
<feature type="active site" description="Proton donor" evidence="8">
    <location>
        <position position="281"/>
    </location>
</feature>
<dbReference type="CDD" id="cd05015">
    <property type="entry name" value="SIS_PGI_1"/>
    <property type="match status" value="1"/>
</dbReference>
<keyword evidence="5 8" id="KW-0324">Glycolysis</keyword>
<comment type="catalytic activity">
    <reaction evidence="7 8 9">
        <text>alpha-D-glucose 6-phosphate = beta-D-fructose 6-phosphate</text>
        <dbReference type="Rhea" id="RHEA:11816"/>
        <dbReference type="ChEBI" id="CHEBI:57634"/>
        <dbReference type="ChEBI" id="CHEBI:58225"/>
        <dbReference type="EC" id="5.3.1.9"/>
    </reaction>
</comment>
<dbReference type="FunFam" id="3.40.50.10490:FF:000016">
    <property type="entry name" value="Glucose-6-phosphate isomerase"/>
    <property type="match status" value="1"/>
</dbReference>
<dbReference type="EC" id="5.3.1.9" evidence="8"/>
<dbReference type="GO" id="GO:0051156">
    <property type="term" value="P:glucose 6-phosphate metabolic process"/>
    <property type="evidence" value="ECO:0007669"/>
    <property type="project" value="TreeGrafter"/>
</dbReference>
<dbReference type="GO" id="GO:0005829">
    <property type="term" value="C:cytosol"/>
    <property type="evidence" value="ECO:0007669"/>
    <property type="project" value="TreeGrafter"/>
</dbReference>
<keyword evidence="10" id="KW-1133">Transmembrane helix</keyword>
<feature type="transmembrane region" description="Helical" evidence="10">
    <location>
        <begin position="390"/>
        <end position="410"/>
    </location>
</feature>
<feature type="active site" evidence="8">
    <location>
        <position position="310"/>
    </location>
</feature>
<dbReference type="RefSeq" id="WP_149266499.1">
    <property type="nucleotide sequence ID" value="NZ_VFJB01000005.1"/>
</dbReference>
<evidence type="ECO:0000256" key="9">
    <source>
        <dbReference type="RuleBase" id="RU000612"/>
    </source>
</evidence>
<dbReference type="PRINTS" id="PR00662">
    <property type="entry name" value="G6PISOMERASE"/>
</dbReference>
<accession>A0A5A8F820</accession>
<comment type="pathway">
    <text evidence="8">Carbohydrate biosynthesis; gluconeogenesis.</text>
</comment>
<evidence type="ECO:0000313" key="11">
    <source>
        <dbReference type="EMBL" id="KAA0258178.1"/>
    </source>
</evidence>
<dbReference type="InterPro" id="IPR018189">
    <property type="entry name" value="Phosphoglucose_isomerase_CS"/>
</dbReference>
<dbReference type="InterPro" id="IPR035482">
    <property type="entry name" value="SIS_PGI_2"/>
</dbReference>
<evidence type="ECO:0000256" key="8">
    <source>
        <dbReference type="HAMAP-Rule" id="MF_00473"/>
    </source>
</evidence>
<dbReference type="AlphaFoldDB" id="A0A5A8F820"/>